<dbReference type="Gene3D" id="3.40.50.1820">
    <property type="entry name" value="alpha/beta hydrolase"/>
    <property type="match status" value="1"/>
</dbReference>
<dbReference type="InterPro" id="IPR013094">
    <property type="entry name" value="AB_hydrolase_3"/>
</dbReference>
<gene>
    <name evidence="3" type="ORF">AVDCRST_MAG89-4711</name>
</gene>
<accession>A0A6J4N062</accession>
<evidence type="ECO:0000313" key="3">
    <source>
        <dbReference type="EMBL" id="CAA9372459.1"/>
    </source>
</evidence>
<protein>
    <submittedName>
        <fullName evidence="3">Esterase/lipase</fullName>
    </submittedName>
</protein>
<dbReference type="AlphaFoldDB" id="A0A6J4N062"/>
<dbReference type="PANTHER" id="PTHR48081:SF8">
    <property type="entry name" value="ALPHA_BETA HYDROLASE FOLD-3 DOMAIN-CONTAINING PROTEIN-RELATED"/>
    <property type="match status" value="1"/>
</dbReference>
<dbReference type="InterPro" id="IPR050300">
    <property type="entry name" value="GDXG_lipolytic_enzyme"/>
</dbReference>
<sequence>MGGDPERVAVAGESAGGNLAVATAILARDNGLPLPRHVLSVYPIASGYTNSPSYVEHADAKPLNRPMMQWFLNHYLRSVADAENPLISLVNADLRGLPPTTIINAEIDPLRSEGERLANRMRAAGVDVTHHVHEGVTHEFFGMAAVVDKAATAVQEAAEGLRGSLALSAAAHA</sequence>
<proteinExistence type="predicted"/>
<dbReference type="GO" id="GO:0016787">
    <property type="term" value="F:hydrolase activity"/>
    <property type="evidence" value="ECO:0007669"/>
    <property type="project" value="UniProtKB-KW"/>
</dbReference>
<evidence type="ECO:0000256" key="1">
    <source>
        <dbReference type="ARBA" id="ARBA00022801"/>
    </source>
</evidence>
<reference evidence="3" key="1">
    <citation type="submission" date="2020-02" db="EMBL/GenBank/DDBJ databases">
        <authorList>
            <person name="Meier V. D."/>
        </authorList>
    </citation>
    <scope>NUCLEOTIDE SEQUENCE</scope>
    <source>
        <strain evidence="3">AVDCRST_MAG89</strain>
    </source>
</reference>
<feature type="domain" description="Alpha/beta hydrolase fold-3" evidence="2">
    <location>
        <begin position="2"/>
        <end position="141"/>
    </location>
</feature>
<organism evidence="3">
    <name type="scientific">uncultured Gemmatimonadota bacterium</name>
    <dbReference type="NCBI Taxonomy" id="203437"/>
    <lineage>
        <taxon>Bacteria</taxon>
        <taxon>Pseudomonadati</taxon>
        <taxon>Gemmatimonadota</taxon>
        <taxon>environmental samples</taxon>
    </lineage>
</organism>
<name>A0A6J4N062_9BACT</name>
<dbReference type="SUPFAM" id="SSF53474">
    <property type="entry name" value="alpha/beta-Hydrolases"/>
    <property type="match status" value="1"/>
</dbReference>
<evidence type="ECO:0000259" key="2">
    <source>
        <dbReference type="Pfam" id="PF07859"/>
    </source>
</evidence>
<dbReference type="PANTHER" id="PTHR48081">
    <property type="entry name" value="AB HYDROLASE SUPERFAMILY PROTEIN C4A8.06C"/>
    <property type="match status" value="1"/>
</dbReference>
<dbReference type="InterPro" id="IPR029058">
    <property type="entry name" value="AB_hydrolase_fold"/>
</dbReference>
<keyword evidence="1" id="KW-0378">Hydrolase</keyword>
<dbReference type="Pfam" id="PF07859">
    <property type="entry name" value="Abhydrolase_3"/>
    <property type="match status" value="1"/>
</dbReference>
<dbReference type="EMBL" id="CADCTV010000992">
    <property type="protein sequence ID" value="CAA9372459.1"/>
    <property type="molecule type" value="Genomic_DNA"/>
</dbReference>